<dbReference type="EMBL" id="LYXU01000116">
    <property type="protein sequence ID" value="OBS16038.1"/>
    <property type="molecule type" value="Genomic_DNA"/>
</dbReference>
<evidence type="ECO:0000313" key="1">
    <source>
        <dbReference type="EMBL" id="OBS16038.1"/>
    </source>
</evidence>
<name>A0A1B8A6F4_FUSPO</name>
<evidence type="ECO:0000313" key="2">
    <source>
        <dbReference type="Proteomes" id="UP000091967"/>
    </source>
</evidence>
<protein>
    <submittedName>
        <fullName evidence="1">Uncharacterized protein</fullName>
    </submittedName>
</protein>
<dbReference type="Proteomes" id="UP000091967">
    <property type="component" value="Unassembled WGS sequence"/>
</dbReference>
<dbReference type="AlphaFoldDB" id="A0A1B8A6F4"/>
<comment type="caution">
    <text evidence="1">The sequence shown here is derived from an EMBL/GenBank/DDBJ whole genome shotgun (WGS) entry which is preliminary data.</text>
</comment>
<keyword evidence="2" id="KW-1185">Reference proteome</keyword>
<organism evidence="1 2">
    <name type="scientific">Fusarium poae</name>
    <dbReference type="NCBI Taxonomy" id="36050"/>
    <lineage>
        <taxon>Eukaryota</taxon>
        <taxon>Fungi</taxon>
        <taxon>Dikarya</taxon>
        <taxon>Ascomycota</taxon>
        <taxon>Pezizomycotina</taxon>
        <taxon>Sordariomycetes</taxon>
        <taxon>Hypocreomycetidae</taxon>
        <taxon>Hypocreales</taxon>
        <taxon>Nectriaceae</taxon>
        <taxon>Fusarium</taxon>
    </lineage>
</organism>
<proteinExistence type="predicted"/>
<gene>
    <name evidence="1" type="ORF">FPOA_13238</name>
</gene>
<sequence length="81" mass="8853">MHQSINISSLALQLIQKEDGDQTMCSWVRERCRKCDVIIRENITAACQGARHPIGDANSVLSVVLGFCALHSLPTPDTSSD</sequence>
<reference evidence="1 2" key="1">
    <citation type="submission" date="2016-06" db="EMBL/GenBank/DDBJ databases">
        <title>Living apart together: crosstalk between the core and supernumerary genomes in a fungal plant pathogen.</title>
        <authorList>
            <person name="Vanheule A."/>
            <person name="Audenaert K."/>
            <person name="Warris S."/>
            <person name="Van De Geest H."/>
            <person name="Schijlen E."/>
            <person name="Hofte M."/>
            <person name="De Saeger S."/>
            <person name="Haesaert G."/>
            <person name="Waalwijk C."/>
            <person name="Van Der Lee T."/>
        </authorList>
    </citation>
    <scope>NUCLEOTIDE SEQUENCE [LARGE SCALE GENOMIC DNA]</scope>
    <source>
        <strain evidence="1 2">2516</strain>
    </source>
</reference>
<accession>A0A1B8A6F4</accession>